<evidence type="ECO:0000256" key="4">
    <source>
        <dbReference type="SAM" id="MobiDB-lite"/>
    </source>
</evidence>
<feature type="region of interest" description="Disordered" evidence="4">
    <location>
        <begin position="90"/>
        <end position="125"/>
    </location>
</feature>
<dbReference type="SUPFAM" id="SSF47060">
    <property type="entry name" value="S15/NS1 RNA-binding domain"/>
    <property type="match status" value="1"/>
</dbReference>
<dbReference type="RefSeq" id="XP_047767113.1">
    <property type="nucleotide sequence ID" value="XM_047911265.1"/>
</dbReference>
<dbReference type="Proteomes" id="UP000756132">
    <property type="component" value="Chromosome 10"/>
</dbReference>
<reference evidence="5" key="2">
    <citation type="journal article" date="2022" name="Microb. Genom.">
        <title>A chromosome-scale genome assembly of the tomato pathogen Cladosporium fulvum reveals a compartmentalized genome architecture and the presence of a dispensable chromosome.</title>
        <authorList>
            <person name="Zaccaron A.Z."/>
            <person name="Chen L.H."/>
            <person name="Samaras A."/>
            <person name="Stergiopoulos I."/>
        </authorList>
    </citation>
    <scope>NUCLEOTIDE SEQUENCE</scope>
    <source>
        <strain evidence="5">Race5_Kim</strain>
    </source>
</reference>
<dbReference type="InterPro" id="IPR000589">
    <property type="entry name" value="Ribosomal_uS15"/>
</dbReference>
<dbReference type="GO" id="GO:0003735">
    <property type="term" value="F:structural constituent of ribosome"/>
    <property type="evidence" value="ECO:0007669"/>
    <property type="project" value="InterPro"/>
</dbReference>
<dbReference type="CDD" id="cd00353">
    <property type="entry name" value="Ribosomal_S15p_S13e"/>
    <property type="match status" value="1"/>
</dbReference>
<feature type="compositionally biased region" description="Polar residues" evidence="4">
    <location>
        <begin position="200"/>
        <end position="223"/>
    </location>
</feature>
<evidence type="ECO:0008006" key="7">
    <source>
        <dbReference type="Google" id="ProtNLM"/>
    </source>
</evidence>
<keyword evidence="2" id="KW-0689">Ribosomal protein</keyword>
<dbReference type="PANTHER" id="PTHR23321:SF26">
    <property type="entry name" value="SMALL RIBOSOMAL SUBUNIT PROTEIN US15M"/>
    <property type="match status" value="1"/>
</dbReference>
<dbReference type="OMA" id="HLQEHRN"/>
<dbReference type="InterPro" id="IPR009068">
    <property type="entry name" value="uS15_NS1_RNA-bd_sf"/>
</dbReference>
<dbReference type="SMART" id="SM01387">
    <property type="entry name" value="Ribosomal_S15"/>
    <property type="match status" value="1"/>
</dbReference>
<feature type="region of interest" description="Disordered" evidence="4">
    <location>
        <begin position="275"/>
        <end position="298"/>
    </location>
</feature>
<dbReference type="GO" id="GO:0006412">
    <property type="term" value="P:translation"/>
    <property type="evidence" value="ECO:0007669"/>
    <property type="project" value="InterPro"/>
</dbReference>
<dbReference type="GO" id="GO:0005840">
    <property type="term" value="C:ribosome"/>
    <property type="evidence" value="ECO:0007669"/>
    <property type="project" value="UniProtKB-KW"/>
</dbReference>
<accession>A0A9Q8PHY2</accession>
<feature type="region of interest" description="Disordered" evidence="4">
    <location>
        <begin position="157"/>
        <end position="236"/>
    </location>
</feature>
<dbReference type="GO" id="GO:1990904">
    <property type="term" value="C:ribonucleoprotein complex"/>
    <property type="evidence" value="ECO:0007669"/>
    <property type="project" value="UniProtKB-KW"/>
</dbReference>
<evidence type="ECO:0000256" key="1">
    <source>
        <dbReference type="ARBA" id="ARBA00008434"/>
    </source>
</evidence>
<evidence type="ECO:0000256" key="3">
    <source>
        <dbReference type="ARBA" id="ARBA00023274"/>
    </source>
</evidence>
<dbReference type="KEGG" id="ffu:CLAFUR5_12117"/>
<dbReference type="AlphaFoldDB" id="A0A9Q8PHY2"/>
<gene>
    <name evidence="5" type="ORF">CLAFUR5_12117</name>
</gene>
<organism evidence="5 6">
    <name type="scientific">Passalora fulva</name>
    <name type="common">Tomato leaf mold</name>
    <name type="synonym">Cladosporium fulvum</name>
    <dbReference type="NCBI Taxonomy" id="5499"/>
    <lineage>
        <taxon>Eukaryota</taxon>
        <taxon>Fungi</taxon>
        <taxon>Dikarya</taxon>
        <taxon>Ascomycota</taxon>
        <taxon>Pezizomycotina</taxon>
        <taxon>Dothideomycetes</taxon>
        <taxon>Dothideomycetidae</taxon>
        <taxon>Mycosphaerellales</taxon>
        <taxon>Mycosphaerellaceae</taxon>
        <taxon>Fulvia</taxon>
    </lineage>
</organism>
<evidence type="ECO:0000313" key="6">
    <source>
        <dbReference type="Proteomes" id="UP000756132"/>
    </source>
</evidence>
<dbReference type="GeneID" id="71991995"/>
<dbReference type="EMBL" id="CP090172">
    <property type="protein sequence ID" value="UJO22747.1"/>
    <property type="molecule type" value="Genomic_DNA"/>
</dbReference>
<dbReference type="InterPro" id="IPR005290">
    <property type="entry name" value="Ribosomal_uS15_bac-type"/>
</dbReference>
<feature type="compositionally biased region" description="Basic and acidic residues" evidence="4">
    <location>
        <begin position="224"/>
        <end position="236"/>
    </location>
</feature>
<keyword evidence="6" id="KW-1185">Reference proteome</keyword>
<dbReference type="OrthoDB" id="441444at2759"/>
<keyword evidence="3" id="KW-0687">Ribonucleoprotein</keyword>
<sequence>MPPRIPIVQCLRAQNAPQCTHALRAFSSTPSSQASTVAQKRKHRDPYAIAQAKARKAANLSRQEVLKKERAGALGDPIRGIETPFVRSFDTAIPSEPSPSTPSARTRTSKSPASGAPGAKAEKNNHLNFYLDKEELEHGVKRSKWLTQPLPEVAKASFEDEYGVGRSVSDEQGTQKGEDPLLDPDTNDAIKALVGDTIDSGKSSRPDWTSSSAMLSDFTSESTPESREKKMQEEHEIAQEALKRISSLSLGSSKDRLRVNTQRCIETFGRHNTDQKLPARRTSKASRNQAEKFPRIGQDTGSSEVQIAILTAKIRALADGLELRGTPSDKMNKRNLRLLVHRRAKLMNYLRRKERGGPRWQNLIDTLGLTDGTWKGEISL</sequence>
<protein>
    <recommendedName>
        <fullName evidence="7">Ribosomal protein S15</fullName>
    </recommendedName>
</protein>
<dbReference type="GO" id="GO:0005737">
    <property type="term" value="C:cytoplasm"/>
    <property type="evidence" value="ECO:0007669"/>
    <property type="project" value="UniProtKB-ARBA"/>
</dbReference>
<proteinExistence type="inferred from homology"/>
<dbReference type="Pfam" id="PF00312">
    <property type="entry name" value="Ribosomal_S15"/>
    <property type="match status" value="1"/>
</dbReference>
<dbReference type="PANTHER" id="PTHR23321">
    <property type="entry name" value="RIBOSOMAL PROTEIN S15, BACTERIAL AND ORGANELLAR"/>
    <property type="match status" value="1"/>
</dbReference>
<name>A0A9Q8PHY2_PASFU</name>
<reference evidence="5" key="1">
    <citation type="submission" date="2021-12" db="EMBL/GenBank/DDBJ databases">
        <authorList>
            <person name="Zaccaron A."/>
            <person name="Stergiopoulos I."/>
        </authorList>
    </citation>
    <scope>NUCLEOTIDE SEQUENCE</scope>
    <source>
        <strain evidence="5">Race5_Kim</strain>
    </source>
</reference>
<comment type="similarity">
    <text evidence="1">Belongs to the universal ribosomal protein uS15 family.</text>
</comment>
<evidence type="ECO:0000256" key="2">
    <source>
        <dbReference type="ARBA" id="ARBA00022980"/>
    </source>
</evidence>
<evidence type="ECO:0000313" key="5">
    <source>
        <dbReference type="EMBL" id="UJO22747.1"/>
    </source>
</evidence>
<dbReference type="Gene3D" id="1.10.287.10">
    <property type="entry name" value="S15/NS1, RNA-binding"/>
    <property type="match status" value="1"/>
</dbReference>
<feature type="compositionally biased region" description="Low complexity" evidence="4">
    <location>
        <begin position="101"/>
        <end position="112"/>
    </location>
</feature>